<dbReference type="Proteomes" id="UP001325680">
    <property type="component" value="Chromosome"/>
</dbReference>
<feature type="chain" id="PRO_5046960161" evidence="1">
    <location>
        <begin position="23"/>
        <end position="236"/>
    </location>
</feature>
<gene>
    <name evidence="3" type="ORF">U0035_03460</name>
</gene>
<keyword evidence="1" id="KW-0732">Signal</keyword>
<proteinExistence type="predicted"/>
<accession>A0ABZ0WAV2</accession>
<organism evidence="3 4">
    <name type="scientific">Niabella yanshanensis</name>
    <dbReference type="NCBI Taxonomy" id="577386"/>
    <lineage>
        <taxon>Bacteria</taxon>
        <taxon>Pseudomonadati</taxon>
        <taxon>Bacteroidota</taxon>
        <taxon>Chitinophagia</taxon>
        <taxon>Chitinophagales</taxon>
        <taxon>Chitinophagaceae</taxon>
        <taxon>Niabella</taxon>
    </lineage>
</organism>
<dbReference type="Pfam" id="PF06439">
    <property type="entry name" value="3keto-disac_hyd"/>
    <property type="match status" value="1"/>
</dbReference>
<reference evidence="3 4" key="1">
    <citation type="submission" date="2023-12" db="EMBL/GenBank/DDBJ databases">
        <title>Genome sequencing and assembly of bacterial species from a model synthetic community.</title>
        <authorList>
            <person name="Hogle S.L."/>
        </authorList>
    </citation>
    <scope>NUCLEOTIDE SEQUENCE [LARGE SCALE GENOMIC DNA]</scope>
    <source>
        <strain evidence="3 4">HAMBI_3031</strain>
    </source>
</reference>
<name>A0ABZ0WAV2_9BACT</name>
<evidence type="ECO:0000256" key="1">
    <source>
        <dbReference type="SAM" id="SignalP"/>
    </source>
</evidence>
<feature type="domain" description="3-keto-alpha-glucoside-1,2-lyase/3-keto-2-hydroxy-glucal hydratase" evidence="2">
    <location>
        <begin position="27"/>
        <end position="234"/>
    </location>
</feature>
<sequence length="236" mass="26748">MKRTLIMGSLFALLLVGLNAAAQKKGKWVTLFDGKTMKGWRGYNMTGIPNAWTIEDGALKINARSATTNERGDLLFDQKFKNFELQLMYKVDKGANSGILYLAQELPGKRVYQSAPEFQVLDNENHPDAKAGKNGNRKSASLYDMIPATPQVDKGFGQWNEARIIIKDGHVQHFLNGKKVVEYTLWNEDWKNMVLNSKFKDWADFMNAGGESRSGFIALQDHGNNVWFKNIKLREL</sequence>
<keyword evidence="4" id="KW-1185">Reference proteome</keyword>
<dbReference type="Gene3D" id="2.60.120.560">
    <property type="entry name" value="Exo-inulinase, domain 1"/>
    <property type="match status" value="1"/>
</dbReference>
<evidence type="ECO:0000259" key="2">
    <source>
        <dbReference type="Pfam" id="PF06439"/>
    </source>
</evidence>
<protein>
    <submittedName>
        <fullName evidence="3">DUF1080 domain-containing protein</fullName>
    </submittedName>
</protein>
<evidence type="ECO:0000313" key="4">
    <source>
        <dbReference type="Proteomes" id="UP001325680"/>
    </source>
</evidence>
<dbReference type="RefSeq" id="WP_114792947.1">
    <property type="nucleotide sequence ID" value="NZ_CP139960.1"/>
</dbReference>
<evidence type="ECO:0000313" key="3">
    <source>
        <dbReference type="EMBL" id="WQD39206.1"/>
    </source>
</evidence>
<feature type="signal peptide" evidence="1">
    <location>
        <begin position="1"/>
        <end position="22"/>
    </location>
</feature>
<dbReference type="EMBL" id="CP139960">
    <property type="protein sequence ID" value="WQD39206.1"/>
    <property type="molecule type" value="Genomic_DNA"/>
</dbReference>
<dbReference type="InterPro" id="IPR010496">
    <property type="entry name" value="AL/BT2_dom"/>
</dbReference>